<reference evidence="2 3" key="1">
    <citation type="submission" date="2017-01" db="EMBL/GenBank/DDBJ databases">
        <title>Phylogeographic, genomic and meropenem susceptibility analysis of Burkholderia ubonensis.</title>
        <authorList>
            <person name="Price E.P."/>
            <person name="Sarovich D.S."/>
            <person name="Webb J.R."/>
            <person name="Hall C.M."/>
            <person name="Sahl J.W."/>
            <person name="Kaestli M."/>
            <person name="Mayo M."/>
            <person name="Harrington G."/>
            <person name="Baker A.L."/>
            <person name="Sidak-Loftis L.C."/>
            <person name="Lummis M."/>
            <person name="Schupp J.M."/>
            <person name="Gillece J.D."/>
            <person name="Tuanyok A."/>
            <person name="Warner J."/>
            <person name="Busch J.D."/>
            <person name="Keim P."/>
            <person name="Currie B.J."/>
            <person name="Wagner D.M."/>
        </authorList>
    </citation>
    <scope>NUCLEOTIDE SEQUENCE [LARGE SCALE GENOMIC DNA]</scope>
    <source>
        <strain evidence="2 3">A21</strain>
    </source>
</reference>
<accession>A0A1R1J243</accession>
<keyword evidence="1" id="KW-0472">Membrane</keyword>
<comment type="caution">
    <text evidence="2">The sequence shown here is derived from an EMBL/GenBank/DDBJ whole genome shotgun (WGS) entry which is preliminary data.</text>
</comment>
<sequence length="269" mass="28931">MTLLKNLLDKWKAQSLSGKLYTSGNAALMLVMGVLMTIPWTAQRTLTLFMAVPLLLFMAGFLIWFVPKLLAFGRSQIGTMPIVVVSTLLAPICLGLARQFVGAIVQLPPQSFDVTVALFAVLFIPIGWGVVVGAILLFVCLVSILGVTTTSSVRPLVGIFAVNPAGWLARTLERVAAAERTIGNHAAGAFVFATVILLLSAFYASAVLNPAVGRLAAYALDFSYSDIYPGIEPGQRIRLLDNGLVAYAERQGLDVKFDVKKYIPLGKTE</sequence>
<evidence type="ECO:0000313" key="2">
    <source>
        <dbReference type="EMBL" id="OMG69384.1"/>
    </source>
</evidence>
<gene>
    <name evidence="2" type="ORF">BW685_30845</name>
</gene>
<dbReference type="Proteomes" id="UP000187194">
    <property type="component" value="Unassembled WGS sequence"/>
</dbReference>
<feature type="transmembrane region" description="Helical" evidence="1">
    <location>
        <begin position="117"/>
        <end position="145"/>
    </location>
</feature>
<evidence type="ECO:0000256" key="1">
    <source>
        <dbReference type="SAM" id="Phobius"/>
    </source>
</evidence>
<protein>
    <submittedName>
        <fullName evidence="2">Uncharacterized protein</fullName>
    </submittedName>
</protein>
<dbReference type="RefSeq" id="WP_076482081.1">
    <property type="nucleotide sequence ID" value="NZ_MTJZ01000065.1"/>
</dbReference>
<keyword evidence="1" id="KW-1133">Transmembrane helix</keyword>
<feature type="transmembrane region" description="Helical" evidence="1">
    <location>
        <begin position="189"/>
        <end position="208"/>
    </location>
</feature>
<feature type="transmembrane region" description="Helical" evidence="1">
    <location>
        <begin position="20"/>
        <end position="40"/>
    </location>
</feature>
<name>A0A1R1J243_9BURK</name>
<dbReference type="EMBL" id="MTJZ01000065">
    <property type="protein sequence ID" value="OMG69384.1"/>
    <property type="molecule type" value="Genomic_DNA"/>
</dbReference>
<dbReference type="AlphaFoldDB" id="A0A1R1J243"/>
<feature type="transmembrane region" description="Helical" evidence="1">
    <location>
        <begin position="46"/>
        <end position="66"/>
    </location>
</feature>
<feature type="transmembrane region" description="Helical" evidence="1">
    <location>
        <begin position="152"/>
        <end position="169"/>
    </location>
</feature>
<organism evidence="2 3">
    <name type="scientific">Burkholderia ubonensis</name>
    <dbReference type="NCBI Taxonomy" id="101571"/>
    <lineage>
        <taxon>Bacteria</taxon>
        <taxon>Pseudomonadati</taxon>
        <taxon>Pseudomonadota</taxon>
        <taxon>Betaproteobacteria</taxon>
        <taxon>Burkholderiales</taxon>
        <taxon>Burkholderiaceae</taxon>
        <taxon>Burkholderia</taxon>
        <taxon>Burkholderia cepacia complex</taxon>
    </lineage>
</organism>
<feature type="transmembrane region" description="Helical" evidence="1">
    <location>
        <begin position="78"/>
        <end position="97"/>
    </location>
</feature>
<keyword evidence="1" id="KW-0812">Transmembrane</keyword>
<evidence type="ECO:0000313" key="3">
    <source>
        <dbReference type="Proteomes" id="UP000187194"/>
    </source>
</evidence>
<proteinExistence type="predicted"/>